<comment type="caution">
    <text evidence="3">The sequence shown here is derived from an EMBL/GenBank/DDBJ whole genome shotgun (WGS) entry which is preliminary data.</text>
</comment>
<dbReference type="EMBL" id="PDNA01000081">
    <property type="protein sequence ID" value="PGH15608.1"/>
    <property type="molecule type" value="Genomic_DNA"/>
</dbReference>
<gene>
    <name evidence="3" type="ORF">AJ80_05472</name>
</gene>
<dbReference type="STRING" id="1447883.A0A2B7Y449"/>
<dbReference type="Proteomes" id="UP000224634">
    <property type="component" value="Unassembled WGS sequence"/>
</dbReference>
<organism evidence="3 4">
    <name type="scientific">Polytolypa hystricis (strain UAMH7299)</name>
    <dbReference type="NCBI Taxonomy" id="1447883"/>
    <lineage>
        <taxon>Eukaryota</taxon>
        <taxon>Fungi</taxon>
        <taxon>Dikarya</taxon>
        <taxon>Ascomycota</taxon>
        <taxon>Pezizomycotina</taxon>
        <taxon>Eurotiomycetes</taxon>
        <taxon>Eurotiomycetidae</taxon>
        <taxon>Onygenales</taxon>
        <taxon>Onygenales incertae sedis</taxon>
        <taxon>Polytolypa</taxon>
    </lineage>
</organism>
<dbReference type="PROSITE" id="PS50097">
    <property type="entry name" value="BTB"/>
    <property type="match status" value="1"/>
</dbReference>
<dbReference type="InterPro" id="IPR011333">
    <property type="entry name" value="SKP1/BTB/POZ_sf"/>
</dbReference>
<dbReference type="PANTHER" id="PTHR47843">
    <property type="entry name" value="BTB DOMAIN-CONTAINING PROTEIN-RELATED"/>
    <property type="match status" value="1"/>
</dbReference>
<dbReference type="Pfam" id="PF00651">
    <property type="entry name" value="BTB"/>
    <property type="match status" value="1"/>
</dbReference>
<feature type="compositionally biased region" description="Basic residues" evidence="1">
    <location>
        <begin position="215"/>
        <end position="225"/>
    </location>
</feature>
<evidence type="ECO:0000313" key="4">
    <source>
        <dbReference type="Proteomes" id="UP000224634"/>
    </source>
</evidence>
<dbReference type="Gene3D" id="3.30.710.10">
    <property type="entry name" value="Potassium Channel Kv1.1, Chain A"/>
    <property type="match status" value="1"/>
</dbReference>
<dbReference type="InterPro" id="IPR000210">
    <property type="entry name" value="BTB/POZ_dom"/>
</dbReference>
<feature type="region of interest" description="Disordered" evidence="1">
    <location>
        <begin position="201"/>
        <end position="225"/>
    </location>
</feature>
<accession>A0A2B7Y449</accession>
<proteinExistence type="predicted"/>
<keyword evidence="4" id="KW-1185">Reference proteome</keyword>
<protein>
    <recommendedName>
        <fullName evidence="2">BTB domain-containing protein</fullName>
    </recommendedName>
</protein>
<evidence type="ECO:0000256" key="1">
    <source>
        <dbReference type="SAM" id="MobiDB-lite"/>
    </source>
</evidence>
<evidence type="ECO:0000259" key="2">
    <source>
        <dbReference type="PROSITE" id="PS50097"/>
    </source>
</evidence>
<evidence type="ECO:0000313" key="3">
    <source>
        <dbReference type="EMBL" id="PGH15608.1"/>
    </source>
</evidence>
<feature type="domain" description="BTB" evidence="2">
    <location>
        <begin position="20"/>
        <end position="137"/>
    </location>
</feature>
<dbReference type="SUPFAM" id="SSF54695">
    <property type="entry name" value="POZ domain"/>
    <property type="match status" value="1"/>
</dbReference>
<reference evidence="3 4" key="1">
    <citation type="submission" date="2017-10" db="EMBL/GenBank/DDBJ databases">
        <title>Comparative genomics in systemic dimorphic fungi from Ajellomycetaceae.</title>
        <authorList>
            <person name="Munoz J.F."/>
            <person name="Mcewen J.G."/>
            <person name="Clay O.K."/>
            <person name="Cuomo C.A."/>
        </authorList>
    </citation>
    <scope>NUCLEOTIDE SEQUENCE [LARGE SCALE GENOMIC DNA]</scope>
    <source>
        <strain evidence="3 4">UAMH7299</strain>
    </source>
</reference>
<dbReference type="PANTHER" id="PTHR47843:SF5">
    <property type="entry name" value="BTB_POZ DOMAIN PROTEIN"/>
    <property type="match status" value="1"/>
</dbReference>
<sequence length="225" mass="25139">MTATDGSSLVVLMPCEGKYSDLTIICSPYKFPVHRIVVCRQSSFFAAICDGHFQKVTNQKSWKPTGVESSGGPVGLESAFKSARLYIIADKYGIQDLEKNAGEKFASCATKLFTQSDWERFPALVKEIYDNTLDSDETLRGPVTDIVVRDLDHVLGDQRLCNVLKTVPDLLLSALRQRNMLRLTPNWEPSENRIRMGGQALVSIPDSPDSPPPLKRLRTKHPHHN</sequence>
<dbReference type="AlphaFoldDB" id="A0A2B7Y449"/>
<name>A0A2B7Y449_POLH7</name>
<dbReference type="OrthoDB" id="4186383at2759"/>